<dbReference type="PANTHER" id="PTHR34875">
    <property type="entry name" value="UPF0237 PROTEIN MJ1558"/>
    <property type="match status" value="1"/>
</dbReference>
<dbReference type="RefSeq" id="WP_126726906.1">
    <property type="nucleotide sequence ID" value="NZ_RYZH01000039.1"/>
</dbReference>
<evidence type="ECO:0000313" key="2">
    <source>
        <dbReference type="EMBL" id="RUL85529.1"/>
    </source>
</evidence>
<dbReference type="InterPro" id="IPR002912">
    <property type="entry name" value="ACT_dom"/>
</dbReference>
<dbReference type="InterPro" id="IPR045865">
    <property type="entry name" value="ACT-like_dom_sf"/>
</dbReference>
<name>A0A432MG52_9BACT</name>
<reference evidence="2 3" key="1">
    <citation type="submission" date="2018-12" db="EMBL/GenBank/DDBJ databases">
        <authorList>
            <person name="Toschakov S.V."/>
        </authorList>
    </citation>
    <scope>NUCLEOTIDE SEQUENCE [LARGE SCALE GENOMIC DNA]</scope>
    <source>
        <strain evidence="2 3">GM2012</strain>
    </source>
</reference>
<dbReference type="InterPro" id="IPR050990">
    <property type="entry name" value="UPF0237/GcvR_regulator"/>
</dbReference>
<dbReference type="OrthoDB" id="259192at2"/>
<accession>A0A432MG52</accession>
<dbReference type="Gene3D" id="3.30.70.260">
    <property type="match status" value="2"/>
</dbReference>
<dbReference type="Pfam" id="PF13740">
    <property type="entry name" value="ACT_6"/>
    <property type="match status" value="2"/>
</dbReference>
<dbReference type="Proteomes" id="UP000280296">
    <property type="component" value="Unassembled WGS sequence"/>
</dbReference>
<reference evidence="2 3" key="2">
    <citation type="submission" date="2019-01" db="EMBL/GenBank/DDBJ databases">
        <title>Tautonia sociabilis, a novel thermotolerant planctomycete of Isosphaeraceae family, isolated from a 4000 m deep subterranean habitat.</title>
        <authorList>
            <person name="Kovaleva O.L."/>
            <person name="Elcheninov A.G."/>
            <person name="Van Heerden E."/>
            <person name="Toshchakov S.V."/>
            <person name="Novikov A."/>
            <person name="Bonch-Osmolovskaya E.A."/>
            <person name="Kublanov I.V."/>
        </authorList>
    </citation>
    <scope>NUCLEOTIDE SEQUENCE [LARGE SCALE GENOMIC DNA]</scope>
    <source>
        <strain evidence="2 3">GM2012</strain>
    </source>
</reference>
<dbReference type="AlphaFoldDB" id="A0A432MG52"/>
<dbReference type="EMBL" id="RYZH01000039">
    <property type="protein sequence ID" value="RUL85529.1"/>
    <property type="molecule type" value="Genomic_DNA"/>
</dbReference>
<evidence type="ECO:0000259" key="1">
    <source>
        <dbReference type="PROSITE" id="PS51671"/>
    </source>
</evidence>
<feature type="domain" description="ACT" evidence="1">
    <location>
        <begin position="5"/>
        <end position="80"/>
    </location>
</feature>
<evidence type="ECO:0000313" key="3">
    <source>
        <dbReference type="Proteomes" id="UP000280296"/>
    </source>
</evidence>
<sequence>MHTYIVTVTAADRVGIIHAVTGAISEQGGTIKELSQTVLRGYFTIILAVEFDGPRDPKGLREAVHTRGERFDLNVAVIPDEGRHVDPVPGGERFILTVLGQDRPGTIHRIAGSLARRGVNIVDLHARTEGPRFSLVMEAYLPPELGPAELRGELEQFGAELGMEVYLQHENIFLATNEPRPVRVGSARNPEGSDVVVPH</sequence>
<keyword evidence="3" id="KW-1185">Reference proteome</keyword>
<organism evidence="2 3">
    <name type="scientific">Tautonia sociabilis</name>
    <dbReference type="NCBI Taxonomy" id="2080755"/>
    <lineage>
        <taxon>Bacteria</taxon>
        <taxon>Pseudomonadati</taxon>
        <taxon>Planctomycetota</taxon>
        <taxon>Planctomycetia</taxon>
        <taxon>Isosphaerales</taxon>
        <taxon>Isosphaeraceae</taxon>
        <taxon>Tautonia</taxon>
    </lineage>
</organism>
<protein>
    <submittedName>
        <fullName evidence="2">ACT domain-containing protein</fullName>
    </submittedName>
</protein>
<gene>
    <name evidence="2" type="ORF">TsocGM_18285</name>
</gene>
<dbReference type="PROSITE" id="PS51671">
    <property type="entry name" value="ACT"/>
    <property type="match status" value="2"/>
</dbReference>
<comment type="caution">
    <text evidence="2">The sequence shown here is derived from an EMBL/GenBank/DDBJ whole genome shotgun (WGS) entry which is preliminary data.</text>
</comment>
<feature type="domain" description="ACT" evidence="1">
    <location>
        <begin position="95"/>
        <end position="168"/>
    </location>
</feature>
<dbReference type="PANTHER" id="PTHR34875:SF6">
    <property type="entry name" value="UPF0237 PROTEIN MJ1558"/>
    <property type="match status" value="1"/>
</dbReference>
<dbReference type="SUPFAM" id="SSF55021">
    <property type="entry name" value="ACT-like"/>
    <property type="match status" value="2"/>
</dbReference>
<proteinExistence type="predicted"/>